<dbReference type="InterPro" id="IPR053165">
    <property type="entry name" value="HSI-I_assembly_Hcp1"/>
</dbReference>
<gene>
    <name evidence="1" type="ORF">CS533_18200</name>
</gene>
<dbReference type="GeneID" id="89598195"/>
<dbReference type="InterPro" id="IPR008514">
    <property type="entry name" value="T6SS_Hcp"/>
</dbReference>
<dbReference type="AlphaFoldDB" id="A0A2G4TYJ8"/>
<dbReference type="EMBL" id="PEHN01000028">
    <property type="protein sequence ID" value="PHZ26082.1"/>
    <property type="molecule type" value="Genomic_DNA"/>
</dbReference>
<proteinExistence type="predicted"/>
<evidence type="ECO:0000313" key="2">
    <source>
        <dbReference type="Proteomes" id="UP000229378"/>
    </source>
</evidence>
<dbReference type="Pfam" id="PF05638">
    <property type="entry name" value="T6SS_HCP"/>
    <property type="match status" value="1"/>
</dbReference>
<dbReference type="InterPro" id="IPR036624">
    <property type="entry name" value="Hcp1-lik_sf"/>
</dbReference>
<accession>A0A2G4TYJ8</accession>
<protein>
    <submittedName>
        <fullName evidence="1">Hcp1 family type VI secretion system effector</fullName>
    </submittedName>
</protein>
<evidence type="ECO:0000313" key="1">
    <source>
        <dbReference type="EMBL" id="PHZ26082.1"/>
    </source>
</evidence>
<dbReference type="PANTHER" id="PTHR36152">
    <property type="entry name" value="CYTOPLASMIC PROTEIN-RELATED"/>
    <property type="match status" value="1"/>
</dbReference>
<dbReference type="Gene3D" id="2.30.110.20">
    <property type="entry name" value="Hcp1-like"/>
    <property type="match status" value="1"/>
</dbReference>
<dbReference type="SUPFAM" id="SSF141452">
    <property type="entry name" value="Hcp1-like"/>
    <property type="match status" value="1"/>
</dbReference>
<dbReference type="Proteomes" id="UP000229378">
    <property type="component" value="Unassembled WGS sequence"/>
</dbReference>
<organism evidence="1 2">
    <name type="scientific">Yersinia bercovieri</name>
    <dbReference type="NCBI Taxonomy" id="634"/>
    <lineage>
        <taxon>Bacteria</taxon>
        <taxon>Pseudomonadati</taxon>
        <taxon>Pseudomonadota</taxon>
        <taxon>Gammaproteobacteria</taxon>
        <taxon>Enterobacterales</taxon>
        <taxon>Yersiniaceae</taxon>
        <taxon>Yersinia</taxon>
    </lineage>
</organism>
<dbReference type="RefSeq" id="WP_005272145.1">
    <property type="nucleotide sequence ID" value="NZ_CABMOD010000015.1"/>
</dbReference>
<dbReference type="PANTHER" id="PTHR36152:SF5">
    <property type="entry name" value="PROTEIN HCP1"/>
    <property type="match status" value="1"/>
</dbReference>
<reference evidence="1 2" key="1">
    <citation type="submission" date="2017-10" db="EMBL/GenBank/DDBJ databases">
        <authorList>
            <person name="Banno H."/>
            <person name="Chua N.-H."/>
        </authorList>
    </citation>
    <scope>NUCLEOTIDE SEQUENCE [LARGE SCALE GENOMIC DNA]</scope>
    <source>
        <strain evidence="1 2">SCPM-O-B-7607</strain>
    </source>
</reference>
<name>A0A2G4TYJ8_YERBE</name>
<comment type="caution">
    <text evidence="1">The sequence shown here is derived from an EMBL/GenBank/DDBJ whole genome shotgun (WGS) entry which is preliminary data.</text>
</comment>
<sequence length="165" mass="17671">MSELNTDMFIKISHVKGESKEKSYNETIAINSFSWGATQPGNMGSGGGGGAGKVVYHDLHVNAFIDIASPTMLRFCTTGKHIDQVVLSACKAGNAGAKFEYLTITLKEALITAMQYTGPGHNGQVGMIYTFQAAIVDQKYTEQTKDGGQGVGKNFGWNIKQGVEV</sequence>